<dbReference type="EMBL" id="BAAAFI010000041">
    <property type="protein sequence ID" value="GAA0880192.1"/>
    <property type="molecule type" value="Genomic_DNA"/>
</dbReference>
<feature type="chain" id="PRO_5045785616" evidence="1">
    <location>
        <begin position="21"/>
        <end position="314"/>
    </location>
</feature>
<accession>A0ABP3YHV2</accession>
<comment type="caution">
    <text evidence="2">The sequence shown here is derived from an EMBL/GenBank/DDBJ whole genome shotgun (WGS) entry which is preliminary data.</text>
</comment>
<keyword evidence="3" id="KW-1185">Reference proteome</keyword>
<feature type="signal peptide" evidence="1">
    <location>
        <begin position="1"/>
        <end position="20"/>
    </location>
</feature>
<proteinExistence type="predicted"/>
<evidence type="ECO:0000313" key="3">
    <source>
        <dbReference type="Proteomes" id="UP001500469"/>
    </source>
</evidence>
<evidence type="ECO:0000313" key="2">
    <source>
        <dbReference type="EMBL" id="GAA0880192.1"/>
    </source>
</evidence>
<dbReference type="RefSeq" id="WP_343853327.1">
    <property type="nucleotide sequence ID" value="NZ_BAAAFI010000041.1"/>
</dbReference>
<keyword evidence="1" id="KW-0732">Signal</keyword>
<evidence type="ECO:0000256" key="1">
    <source>
        <dbReference type="SAM" id="SignalP"/>
    </source>
</evidence>
<sequence length="314" mass="36416">MSDLLVFIAAFLSVSLPAQCQIFENDSSVKTIAFWDLNETYSYTVVLENYDVVEADTIDRILTSYTVDMLVIDSTETSYDVRWTYRDMDYELVDENPLLEALMEKLNELTGGSVVEFRTDELGAFQEVTNWEEIRDYYMVARESMKEFFGNNPDVNQFLENVMSIYLSKNSIETSSIKDVHQFLNFHGGEYRLNEPIYANMEFPSVVGGDNLDALVTVELMKIYPDDDDYSIYSIVEVNPTQLKEQTKLVLRRMLPHATEEEIQEGLDQVGELWNVIENSSIIHYWGWPTYSRETRQTGSDQKVKVETRTIEMI</sequence>
<gene>
    <name evidence="2" type="ORF">GCM10009119_31620</name>
</gene>
<name>A0ABP3YHV2_9BACT</name>
<protein>
    <submittedName>
        <fullName evidence="2">Uncharacterized protein</fullName>
    </submittedName>
</protein>
<organism evidence="2 3">
    <name type="scientific">Algoriphagus jejuensis</name>
    <dbReference type="NCBI Taxonomy" id="419934"/>
    <lineage>
        <taxon>Bacteria</taxon>
        <taxon>Pseudomonadati</taxon>
        <taxon>Bacteroidota</taxon>
        <taxon>Cytophagia</taxon>
        <taxon>Cytophagales</taxon>
        <taxon>Cyclobacteriaceae</taxon>
        <taxon>Algoriphagus</taxon>
    </lineage>
</organism>
<dbReference type="Proteomes" id="UP001500469">
    <property type="component" value="Unassembled WGS sequence"/>
</dbReference>
<reference evidence="3" key="1">
    <citation type="journal article" date="2019" name="Int. J. Syst. Evol. Microbiol.">
        <title>The Global Catalogue of Microorganisms (GCM) 10K type strain sequencing project: providing services to taxonomists for standard genome sequencing and annotation.</title>
        <authorList>
            <consortium name="The Broad Institute Genomics Platform"/>
            <consortium name="The Broad Institute Genome Sequencing Center for Infectious Disease"/>
            <person name="Wu L."/>
            <person name="Ma J."/>
        </authorList>
    </citation>
    <scope>NUCLEOTIDE SEQUENCE [LARGE SCALE GENOMIC DNA]</scope>
    <source>
        <strain evidence="3">JCM 16112</strain>
    </source>
</reference>